<dbReference type="Pfam" id="PF07933">
    <property type="entry name" value="DUF1681"/>
    <property type="match status" value="1"/>
</dbReference>
<name>A0AAD2FX59_9STRA</name>
<dbReference type="PANTHER" id="PTHR12847:SF9">
    <property type="entry name" value="NECAP-LIKE PROTEIN CG9132"/>
    <property type="match status" value="1"/>
</dbReference>
<dbReference type="SUPFAM" id="SSF50729">
    <property type="entry name" value="PH domain-like"/>
    <property type="match status" value="1"/>
</dbReference>
<dbReference type="GO" id="GO:0006897">
    <property type="term" value="P:endocytosis"/>
    <property type="evidence" value="ECO:0007669"/>
    <property type="project" value="InterPro"/>
</dbReference>
<dbReference type="GO" id="GO:0030125">
    <property type="term" value="C:clathrin vesicle coat"/>
    <property type="evidence" value="ECO:0007669"/>
    <property type="project" value="TreeGrafter"/>
</dbReference>
<keyword evidence="4" id="KW-1185">Reference proteome</keyword>
<evidence type="ECO:0000259" key="2">
    <source>
        <dbReference type="Pfam" id="PF07933"/>
    </source>
</evidence>
<feature type="region of interest" description="Disordered" evidence="1">
    <location>
        <begin position="207"/>
        <end position="240"/>
    </location>
</feature>
<evidence type="ECO:0000313" key="3">
    <source>
        <dbReference type="EMBL" id="CAJ1955131.1"/>
    </source>
</evidence>
<gene>
    <name evidence="3" type="ORF">CYCCA115_LOCUS15599</name>
</gene>
<dbReference type="InterPro" id="IPR011993">
    <property type="entry name" value="PH-like_dom_sf"/>
</dbReference>
<dbReference type="InterPro" id="IPR012466">
    <property type="entry name" value="NECAP_PHear"/>
</dbReference>
<protein>
    <recommendedName>
        <fullName evidence="2">NECAP PHear domain-containing protein</fullName>
    </recommendedName>
</protein>
<evidence type="ECO:0000313" key="4">
    <source>
        <dbReference type="Proteomes" id="UP001295423"/>
    </source>
</evidence>
<evidence type="ECO:0000256" key="1">
    <source>
        <dbReference type="SAM" id="MobiDB-lite"/>
    </source>
</evidence>
<dbReference type="EMBL" id="CAKOGP040001881">
    <property type="protein sequence ID" value="CAJ1955131.1"/>
    <property type="molecule type" value="Genomic_DNA"/>
</dbReference>
<sequence length="256" mass="28078">MSEQSGSLLRQTLMNVDECFVYRVPPMATSGGHRAENWDLSTPLETCGLQVERRDNDLFLLFTTESHTKLFALAKCQSNPARSVEPVMDSSRYFVTHIQNNQGKSALIGFGFRERDVAIDLLGNLQQFQKSIERELQAKSMKVKEIPKLGEGEKIHVNLGTSKRKSANASSKKKNSGGPFLLKKPPKFASAEEDMISNVSDMDLAAKKGSFAGPEPESIAAQTTPLSISGGADDEFDELGDDWNDFQEATQSGSPS</sequence>
<dbReference type="AlphaFoldDB" id="A0AAD2FX59"/>
<reference evidence="3" key="1">
    <citation type="submission" date="2023-08" db="EMBL/GenBank/DDBJ databases">
        <authorList>
            <person name="Audoor S."/>
            <person name="Bilcke G."/>
        </authorList>
    </citation>
    <scope>NUCLEOTIDE SEQUENCE</scope>
</reference>
<accession>A0AAD2FX59</accession>
<feature type="compositionally biased region" description="Basic residues" evidence="1">
    <location>
        <begin position="162"/>
        <end position="175"/>
    </location>
</feature>
<dbReference type="Gene3D" id="2.30.29.30">
    <property type="entry name" value="Pleckstrin-homology domain (PH domain)/Phosphotyrosine-binding domain (PTB)"/>
    <property type="match status" value="1"/>
</dbReference>
<organism evidence="3 4">
    <name type="scientific">Cylindrotheca closterium</name>
    <dbReference type="NCBI Taxonomy" id="2856"/>
    <lineage>
        <taxon>Eukaryota</taxon>
        <taxon>Sar</taxon>
        <taxon>Stramenopiles</taxon>
        <taxon>Ochrophyta</taxon>
        <taxon>Bacillariophyta</taxon>
        <taxon>Bacillariophyceae</taxon>
        <taxon>Bacillariophycidae</taxon>
        <taxon>Bacillariales</taxon>
        <taxon>Bacillariaceae</taxon>
        <taxon>Cylindrotheca</taxon>
    </lineage>
</organism>
<dbReference type="PANTHER" id="PTHR12847">
    <property type="entry name" value="ATP-BINDING CASSETTE ABC TRANSPORTER-RELATED"/>
    <property type="match status" value="1"/>
</dbReference>
<feature type="domain" description="NECAP PHear" evidence="2">
    <location>
        <begin position="10"/>
        <end position="160"/>
    </location>
</feature>
<dbReference type="Proteomes" id="UP001295423">
    <property type="component" value="Unassembled WGS sequence"/>
</dbReference>
<comment type="caution">
    <text evidence="3">The sequence shown here is derived from an EMBL/GenBank/DDBJ whole genome shotgun (WGS) entry which is preliminary data.</text>
</comment>
<feature type="region of interest" description="Disordered" evidence="1">
    <location>
        <begin position="157"/>
        <end position="185"/>
    </location>
</feature>
<proteinExistence type="predicted"/>